<dbReference type="GO" id="GO:0003700">
    <property type="term" value="F:DNA-binding transcription factor activity"/>
    <property type="evidence" value="ECO:0007669"/>
    <property type="project" value="InterPro"/>
</dbReference>
<dbReference type="RefSeq" id="WP_073146670.1">
    <property type="nucleotide sequence ID" value="NZ_FRAG01000003.1"/>
</dbReference>
<dbReference type="InterPro" id="IPR036388">
    <property type="entry name" value="WH-like_DNA-bd_sf"/>
</dbReference>
<proteinExistence type="predicted"/>
<feature type="domain" description="HTH marR-type" evidence="4">
    <location>
        <begin position="18"/>
        <end position="152"/>
    </location>
</feature>
<dbReference type="SUPFAM" id="SSF46785">
    <property type="entry name" value="Winged helix' DNA-binding domain"/>
    <property type="match status" value="1"/>
</dbReference>
<dbReference type="InterPro" id="IPR023187">
    <property type="entry name" value="Tscrpt_reg_MarR-type_CS"/>
</dbReference>
<dbReference type="Proteomes" id="UP000184465">
    <property type="component" value="Unassembled WGS sequence"/>
</dbReference>
<dbReference type="PANTHER" id="PTHR42756:SF1">
    <property type="entry name" value="TRANSCRIPTIONAL REPRESSOR OF EMRAB OPERON"/>
    <property type="match status" value="1"/>
</dbReference>
<protein>
    <submittedName>
        <fullName evidence="5">MarR family transcriptional regulator, 2-MHQ and catechol-resistance regulon repressor</fullName>
    </submittedName>
</protein>
<keyword evidence="2" id="KW-0238">DNA-binding</keyword>
<dbReference type="STRING" id="1121301.SAMN02745912_00355"/>
<name>A0A1M6KED9_PARC5</name>
<accession>A0A1M6KED9</accession>
<dbReference type="Pfam" id="PF01047">
    <property type="entry name" value="MarR"/>
    <property type="match status" value="1"/>
</dbReference>
<dbReference type="AlphaFoldDB" id="A0A1M6KED9"/>
<dbReference type="GO" id="GO:0003677">
    <property type="term" value="F:DNA binding"/>
    <property type="evidence" value="ECO:0007669"/>
    <property type="project" value="UniProtKB-KW"/>
</dbReference>
<dbReference type="SMART" id="SM00347">
    <property type="entry name" value="HTH_MARR"/>
    <property type="match status" value="1"/>
</dbReference>
<reference evidence="6" key="1">
    <citation type="submission" date="2016-11" db="EMBL/GenBank/DDBJ databases">
        <authorList>
            <person name="Varghese N."/>
            <person name="Submissions S."/>
        </authorList>
    </citation>
    <scope>NUCLEOTIDE SEQUENCE [LARGE SCALE GENOMIC DNA]</scope>
    <source>
        <strain evidence="6">DSM 15212 / CIP 107654 / DViRD3</strain>
    </source>
</reference>
<evidence type="ECO:0000256" key="1">
    <source>
        <dbReference type="ARBA" id="ARBA00023015"/>
    </source>
</evidence>
<evidence type="ECO:0000256" key="2">
    <source>
        <dbReference type="ARBA" id="ARBA00023125"/>
    </source>
</evidence>
<keyword evidence="6" id="KW-1185">Reference proteome</keyword>
<dbReference type="PANTHER" id="PTHR42756">
    <property type="entry name" value="TRANSCRIPTIONAL REGULATOR, MARR"/>
    <property type="match status" value="1"/>
</dbReference>
<evidence type="ECO:0000313" key="6">
    <source>
        <dbReference type="Proteomes" id="UP000184465"/>
    </source>
</evidence>
<dbReference type="PROSITE" id="PS50995">
    <property type="entry name" value="HTH_MARR_2"/>
    <property type="match status" value="1"/>
</dbReference>
<organism evidence="5 6">
    <name type="scientific">Paramaledivibacter caminithermalis (strain DSM 15212 / CIP 107654 / DViRD3)</name>
    <name type="common">Clostridium caminithermale</name>
    <dbReference type="NCBI Taxonomy" id="1121301"/>
    <lineage>
        <taxon>Bacteria</taxon>
        <taxon>Bacillati</taxon>
        <taxon>Bacillota</taxon>
        <taxon>Clostridia</taxon>
        <taxon>Peptostreptococcales</taxon>
        <taxon>Caminicellaceae</taxon>
        <taxon>Paramaledivibacter</taxon>
    </lineage>
</organism>
<dbReference type="EMBL" id="FRAG01000003">
    <property type="protein sequence ID" value="SHJ57288.1"/>
    <property type="molecule type" value="Genomic_DNA"/>
</dbReference>
<dbReference type="InterPro" id="IPR000835">
    <property type="entry name" value="HTH_MarR-typ"/>
</dbReference>
<evidence type="ECO:0000256" key="3">
    <source>
        <dbReference type="ARBA" id="ARBA00023163"/>
    </source>
</evidence>
<dbReference type="PRINTS" id="PR00598">
    <property type="entry name" value="HTHMARR"/>
</dbReference>
<dbReference type="InterPro" id="IPR036390">
    <property type="entry name" value="WH_DNA-bd_sf"/>
</dbReference>
<sequence length="160" mass="18626">MNKVKRLFESYNWVGDIANKTIIELQKTAEILEEIHNKFFNEFDISSTKFNLLVILYNASEAGMTLSEIGKEMLVTKANITGLVDRLEKQGYVVRKKHHGDRRKIIAVITHSGERFTEKVIKEYKVWSKEVMTILDDEEKSQLLYLFKKLQAGLINKNFV</sequence>
<keyword evidence="3" id="KW-0804">Transcription</keyword>
<keyword evidence="1" id="KW-0805">Transcription regulation</keyword>
<evidence type="ECO:0000259" key="4">
    <source>
        <dbReference type="PROSITE" id="PS50995"/>
    </source>
</evidence>
<gene>
    <name evidence="5" type="ORF">SAMN02745912_00355</name>
</gene>
<dbReference type="Gene3D" id="1.10.10.10">
    <property type="entry name" value="Winged helix-like DNA-binding domain superfamily/Winged helix DNA-binding domain"/>
    <property type="match status" value="1"/>
</dbReference>
<dbReference type="PROSITE" id="PS01117">
    <property type="entry name" value="HTH_MARR_1"/>
    <property type="match status" value="1"/>
</dbReference>
<evidence type="ECO:0000313" key="5">
    <source>
        <dbReference type="EMBL" id="SHJ57288.1"/>
    </source>
</evidence>